<name>A0ABQ6YHX0_9NOCA</name>
<feature type="transmembrane region" description="Helical" evidence="7">
    <location>
        <begin position="309"/>
        <end position="327"/>
    </location>
</feature>
<evidence type="ECO:0000256" key="2">
    <source>
        <dbReference type="ARBA" id="ARBA00022448"/>
    </source>
</evidence>
<keyword evidence="4 7" id="KW-0812">Transmembrane</keyword>
<keyword evidence="3" id="KW-1003">Cell membrane</keyword>
<dbReference type="PANTHER" id="PTHR43045">
    <property type="entry name" value="SHIKIMATE TRANSPORTER"/>
    <property type="match status" value="1"/>
</dbReference>
<gene>
    <name evidence="9" type="ORF">FNL39_1083</name>
</gene>
<dbReference type="Pfam" id="PF07690">
    <property type="entry name" value="MFS_1"/>
    <property type="match status" value="1"/>
</dbReference>
<evidence type="ECO:0000256" key="1">
    <source>
        <dbReference type="ARBA" id="ARBA00004651"/>
    </source>
</evidence>
<evidence type="ECO:0000256" key="4">
    <source>
        <dbReference type="ARBA" id="ARBA00022692"/>
    </source>
</evidence>
<dbReference type="InterPro" id="IPR005829">
    <property type="entry name" value="Sugar_transporter_CS"/>
</dbReference>
<dbReference type="InterPro" id="IPR036259">
    <property type="entry name" value="MFS_trans_sf"/>
</dbReference>
<feature type="transmembrane region" description="Helical" evidence="7">
    <location>
        <begin position="89"/>
        <end position="106"/>
    </location>
</feature>
<dbReference type="InterPro" id="IPR011701">
    <property type="entry name" value="MFS"/>
</dbReference>
<evidence type="ECO:0000256" key="3">
    <source>
        <dbReference type="ARBA" id="ARBA00022475"/>
    </source>
</evidence>
<dbReference type="Proteomes" id="UP000798951">
    <property type="component" value="Unassembled WGS sequence"/>
</dbReference>
<proteinExistence type="predicted"/>
<keyword evidence="6 7" id="KW-0472">Membrane</keyword>
<feature type="transmembrane region" description="Helical" evidence="7">
    <location>
        <begin position="372"/>
        <end position="390"/>
    </location>
</feature>
<organism evidence="9 10">
    <name type="scientific">Nocardia caishijiensis</name>
    <dbReference type="NCBI Taxonomy" id="184756"/>
    <lineage>
        <taxon>Bacteria</taxon>
        <taxon>Bacillati</taxon>
        <taxon>Actinomycetota</taxon>
        <taxon>Actinomycetes</taxon>
        <taxon>Mycobacteriales</taxon>
        <taxon>Nocardiaceae</taxon>
        <taxon>Nocardia</taxon>
    </lineage>
</organism>
<feature type="transmembrane region" description="Helical" evidence="7">
    <location>
        <begin position="45"/>
        <end position="68"/>
    </location>
</feature>
<feature type="transmembrane region" description="Helical" evidence="7">
    <location>
        <begin position="188"/>
        <end position="209"/>
    </location>
</feature>
<dbReference type="EMBL" id="VMSD01000008">
    <property type="protein sequence ID" value="KAF0845195.1"/>
    <property type="molecule type" value="Genomic_DNA"/>
</dbReference>
<dbReference type="SUPFAM" id="SSF103473">
    <property type="entry name" value="MFS general substrate transporter"/>
    <property type="match status" value="1"/>
</dbReference>
<dbReference type="PROSITE" id="PS50850">
    <property type="entry name" value="MFS"/>
    <property type="match status" value="1"/>
</dbReference>
<keyword evidence="2" id="KW-0813">Transport</keyword>
<dbReference type="InterPro" id="IPR020846">
    <property type="entry name" value="MFS_dom"/>
</dbReference>
<dbReference type="Gene3D" id="1.20.1250.20">
    <property type="entry name" value="MFS general substrate transporter like domains"/>
    <property type="match status" value="1"/>
</dbReference>
<evidence type="ECO:0000256" key="6">
    <source>
        <dbReference type="ARBA" id="ARBA00023136"/>
    </source>
</evidence>
<feature type="transmembrane region" description="Helical" evidence="7">
    <location>
        <begin position="276"/>
        <end position="297"/>
    </location>
</feature>
<comment type="subcellular location">
    <subcellularLocation>
        <location evidence="1">Cell membrane</location>
        <topology evidence="1">Multi-pass membrane protein</topology>
    </subcellularLocation>
</comment>
<dbReference type="PROSITE" id="PS00216">
    <property type="entry name" value="SUGAR_TRANSPORT_1"/>
    <property type="match status" value="1"/>
</dbReference>
<evidence type="ECO:0000313" key="10">
    <source>
        <dbReference type="Proteomes" id="UP000798951"/>
    </source>
</evidence>
<feature type="transmembrane region" description="Helical" evidence="7">
    <location>
        <begin position="154"/>
        <end position="176"/>
    </location>
</feature>
<evidence type="ECO:0000256" key="5">
    <source>
        <dbReference type="ARBA" id="ARBA00022989"/>
    </source>
</evidence>
<dbReference type="PANTHER" id="PTHR43045:SF2">
    <property type="entry name" value="INNER MEMBRANE METABOLITE TRANSPORT PROTEIN YHJE"/>
    <property type="match status" value="1"/>
</dbReference>
<feature type="transmembrane region" description="Helical" evidence="7">
    <location>
        <begin position="112"/>
        <end position="133"/>
    </location>
</feature>
<feature type="transmembrane region" description="Helical" evidence="7">
    <location>
        <begin position="242"/>
        <end position="264"/>
    </location>
</feature>
<comment type="caution">
    <text evidence="9">The sequence shown here is derived from an EMBL/GenBank/DDBJ whole genome shotgun (WGS) entry which is preliminary data.</text>
</comment>
<sequence>MSTPQPPSKTQMRRLAWASLIGTTIEFYDFLISGTAAALVFNKTFFPALGTASATMLSFATLGVAFVARPLGAILFGHYGDRVGRKKTLVSTLLLMGLSTVAVGLLPTTGQIGVLAPILLVLLRVCQGLAVGGEWAGATLLTAENAPEDKRGTYALFPQLGPSLGFVLASTTFLSTRLMMSSESFAAWGWRIPFLLSIVLIAVGMYMRLNIGETATFRQAVGTQKSSRNPFLEAVTRQPREILLGTGAVSMCFAFYYIGVTYLTSYGTEKLGLSQTFVLAVGIAIGATLAVSTIVGARLSDRIGRRRMMSLGNLFSIVFALLMFPILSVGTTWAYIIGACLSQVGVGLAYGPVGAMLPELFATRYRYTGAGLSYNLAGVLGGAVTPLLAVQLQDSFGGLAIGLYLAGVAAVSLLCALAGAETSKRRFDSATDPVAAPVTPSAEADTILPTR</sequence>
<evidence type="ECO:0000313" key="9">
    <source>
        <dbReference type="EMBL" id="KAF0845195.1"/>
    </source>
</evidence>
<dbReference type="RefSeq" id="WP_084458734.1">
    <property type="nucleotide sequence ID" value="NZ_VMSD01000008.1"/>
</dbReference>
<feature type="transmembrane region" description="Helical" evidence="7">
    <location>
        <begin position="396"/>
        <end position="420"/>
    </location>
</feature>
<evidence type="ECO:0000256" key="7">
    <source>
        <dbReference type="SAM" id="Phobius"/>
    </source>
</evidence>
<dbReference type="CDD" id="cd17369">
    <property type="entry name" value="MFS_ShiA_like"/>
    <property type="match status" value="1"/>
</dbReference>
<reference evidence="9 10" key="1">
    <citation type="submission" date="2019-07" db="EMBL/GenBank/DDBJ databases">
        <title>Genomic Encyclopedia of Type Strains, Phase IV (KMG-IV): sequencing the most valuable type-strain genomes for metagenomic binning, comparative biology and taxonomic classification.</title>
        <authorList>
            <person name="Goeker M."/>
        </authorList>
    </citation>
    <scope>NUCLEOTIDE SEQUENCE [LARGE SCALE GENOMIC DNA]</scope>
    <source>
        <strain evidence="9 10">DSM 44831</strain>
    </source>
</reference>
<keyword evidence="5 7" id="KW-1133">Transmembrane helix</keyword>
<feature type="domain" description="Major facilitator superfamily (MFS) profile" evidence="8">
    <location>
        <begin position="15"/>
        <end position="424"/>
    </location>
</feature>
<keyword evidence="10" id="KW-1185">Reference proteome</keyword>
<evidence type="ECO:0000259" key="8">
    <source>
        <dbReference type="PROSITE" id="PS50850"/>
    </source>
</evidence>
<feature type="transmembrane region" description="Helical" evidence="7">
    <location>
        <begin position="333"/>
        <end position="351"/>
    </location>
</feature>
<feature type="transmembrane region" description="Helical" evidence="7">
    <location>
        <begin position="15"/>
        <end position="39"/>
    </location>
</feature>
<protein>
    <submittedName>
        <fullName evidence="9">Metabolite-proton symporter</fullName>
    </submittedName>
</protein>
<accession>A0ABQ6YHX0</accession>